<organism evidence="4 5">
    <name type="scientific">Rotaria magnacalcarata</name>
    <dbReference type="NCBI Taxonomy" id="392030"/>
    <lineage>
        <taxon>Eukaryota</taxon>
        <taxon>Metazoa</taxon>
        <taxon>Spiralia</taxon>
        <taxon>Gnathifera</taxon>
        <taxon>Rotifera</taxon>
        <taxon>Eurotatoria</taxon>
        <taxon>Bdelloidea</taxon>
        <taxon>Philodinida</taxon>
        <taxon>Philodinidae</taxon>
        <taxon>Rotaria</taxon>
    </lineage>
</organism>
<sequence length="32" mass="3353">TSLILERANSANSLLISTPRGDRIPLALCGSL</sequence>
<dbReference type="AlphaFoldDB" id="A0A8S2WR63"/>
<dbReference type="EMBL" id="CAJOBH010041093">
    <property type="protein sequence ID" value="CAF4329081.1"/>
    <property type="molecule type" value="Genomic_DNA"/>
</dbReference>
<dbReference type="EMBL" id="CAJOBH010041234">
    <property type="protein sequence ID" value="CAF4329877.1"/>
    <property type="molecule type" value="Genomic_DNA"/>
</dbReference>
<dbReference type="EMBL" id="CAJOBJ010069890">
    <property type="protein sequence ID" value="CAF4455596.1"/>
    <property type="molecule type" value="Genomic_DNA"/>
</dbReference>
<name>A0A8S2WR63_9BILA</name>
<reference evidence="4" key="1">
    <citation type="submission" date="2021-02" db="EMBL/GenBank/DDBJ databases">
        <authorList>
            <person name="Nowell W R."/>
        </authorList>
    </citation>
    <scope>NUCLEOTIDE SEQUENCE</scope>
</reference>
<evidence type="ECO:0000313" key="1">
    <source>
        <dbReference type="EMBL" id="CAF4329081.1"/>
    </source>
</evidence>
<accession>A0A8S2WR63</accession>
<evidence type="ECO:0000313" key="3">
    <source>
        <dbReference type="EMBL" id="CAF4455393.1"/>
    </source>
</evidence>
<gene>
    <name evidence="1" type="ORF">BYL167_LOCUS28605</name>
    <name evidence="2" type="ORF">BYL167_LOCUS28641</name>
    <name evidence="3" type="ORF">GIL414_LOCUS32620</name>
    <name evidence="4" type="ORF">GIL414_LOCUS32629</name>
</gene>
<feature type="non-terminal residue" evidence="4">
    <location>
        <position position="1"/>
    </location>
</feature>
<proteinExistence type="predicted"/>
<evidence type="ECO:0000313" key="5">
    <source>
        <dbReference type="Proteomes" id="UP000681720"/>
    </source>
</evidence>
<dbReference type="EMBL" id="CAJOBJ010069853">
    <property type="protein sequence ID" value="CAF4455393.1"/>
    <property type="molecule type" value="Genomic_DNA"/>
</dbReference>
<evidence type="ECO:0000313" key="4">
    <source>
        <dbReference type="EMBL" id="CAF4455596.1"/>
    </source>
</evidence>
<protein>
    <submittedName>
        <fullName evidence="4">Uncharacterized protein</fullName>
    </submittedName>
</protein>
<evidence type="ECO:0000313" key="2">
    <source>
        <dbReference type="EMBL" id="CAF4329877.1"/>
    </source>
</evidence>
<dbReference type="Proteomes" id="UP000681967">
    <property type="component" value="Unassembled WGS sequence"/>
</dbReference>
<comment type="caution">
    <text evidence="4">The sequence shown here is derived from an EMBL/GenBank/DDBJ whole genome shotgun (WGS) entry which is preliminary data.</text>
</comment>
<dbReference type="Proteomes" id="UP000681720">
    <property type="component" value="Unassembled WGS sequence"/>
</dbReference>